<dbReference type="Gene3D" id="1.10.10.10">
    <property type="entry name" value="Winged helix-like DNA-binding domain superfamily/Winged helix DNA-binding domain"/>
    <property type="match status" value="1"/>
</dbReference>
<dbReference type="Pfam" id="PF01047">
    <property type="entry name" value="MarR"/>
    <property type="match status" value="1"/>
</dbReference>
<dbReference type="InterPro" id="IPR036388">
    <property type="entry name" value="WH-like_DNA-bd_sf"/>
</dbReference>
<dbReference type="SUPFAM" id="SSF46785">
    <property type="entry name" value="Winged helix' DNA-binding domain"/>
    <property type="match status" value="1"/>
</dbReference>
<protein>
    <submittedName>
        <fullName evidence="5">MarR family transcriptional regulator</fullName>
    </submittedName>
</protein>
<gene>
    <name evidence="5" type="ORF">A5634_11845</name>
</gene>
<proteinExistence type="predicted"/>
<evidence type="ECO:0000256" key="3">
    <source>
        <dbReference type="ARBA" id="ARBA00023163"/>
    </source>
</evidence>
<dbReference type="PANTHER" id="PTHR33164">
    <property type="entry name" value="TRANSCRIPTIONAL REGULATOR, MARR FAMILY"/>
    <property type="match status" value="1"/>
</dbReference>
<dbReference type="GO" id="GO:0003677">
    <property type="term" value="F:DNA binding"/>
    <property type="evidence" value="ECO:0007669"/>
    <property type="project" value="UniProtKB-KW"/>
</dbReference>
<feature type="domain" description="HTH marR-type" evidence="4">
    <location>
        <begin position="13"/>
        <end position="147"/>
    </location>
</feature>
<comment type="caution">
    <text evidence="5">The sequence shown here is derived from an EMBL/GenBank/DDBJ whole genome shotgun (WGS) entry which is preliminary data.</text>
</comment>
<dbReference type="GO" id="GO:0006950">
    <property type="term" value="P:response to stress"/>
    <property type="evidence" value="ECO:0007669"/>
    <property type="project" value="TreeGrafter"/>
</dbReference>
<dbReference type="InterPro" id="IPR036390">
    <property type="entry name" value="WH_DNA-bd_sf"/>
</dbReference>
<keyword evidence="2" id="KW-0238">DNA-binding</keyword>
<name>A0A1A3NKI1_MYCAS</name>
<dbReference type="Proteomes" id="UP000093928">
    <property type="component" value="Unassembled WGS sequence"/>
</dbReference>
<dbReference type="InterPro" id="IPR039422">
    <property type="entry name" value="MarR/SlyA-like"/>
</dbReference>
<evidence type="ECO:0000259" key="4">
    <source>
        <dbReference type="PROSITE" id="PS50995"/>
    </source>
</evidence>
<dbReference type="EMBL" id="LZLS01000214">
    <property type="protein sequence ID" value="OBK20867.1"/>
    <property type="molecule type" value="Genomic_DNA"/>
</dbReference>
<dbReference type="PANTHER" id="PTHR33164:SF94">
    <property type="entry name" value="TRANSCRIPTIONAL REGULATORY PROTEIN-RELATED"/>
    <property type="match status" value="1"/>
</dbReference>
<keyword evidence="3" id="KW-0804">Transcription</keyword>
<evidence type="ECO:0000313" key="6">
    <source>
        <dbReference type="Proteomes" id="UP000093928"/>
    </source>
</evidence>
<organism evidence="5 6">
    <name type="scientific">Mycobacterium asiaticum</name>
    <dbReference type="NCBI Taxonomy" id="1790"/>
    <lineage>
        <taxon>Bacteria</taxon>
        <taxon>Bacillati</taxon>
        <taxon>Actinomycetota</taxon>
        <taxon>Actinomycetes</taxon>
        <taxon>Mycobacteriales</taxon>
        <taxon>Mycobacteriaceae</taxon>
        <taxon>Mycobacterium</taxon>
    </lineage>
</organism>
<dbReference type="InterPro" id="IPR023187">
    <property type="entry name" value="Tscrpt_reg_MarR-type_CS"/>
</dbReference>
<dbReference type="OrthoDB" id="3573114at2"/>
<evidence type="ECO:0000313" key="5">
    <source>
        <dbReference type="EMBL" id="OBK20867.1"/>
    </source>
</evidence>
<sequence length="161" mass="17085">MAPESTTAADESLDMITDALLTASRLLIAISAHSIGQVDDSITIPQFRTLVILSNRGPINLATLATLLGVQPSATGRMVDRLVGAGLIDRLPHPTSRRELLAALTKRGREVVAKVMANRRIEIARIVGQMPAAERQGLVRALTAFTAAGGEPDAQVDVDEI</sequence>
<keyword evidence="1" id="KW-0805">Transcription regulation</keyword>
<dbReference type="PROSITE" id="PS50995">
    <property type="entry name" value="HTH_MARR_2"/>
    <property type="match status" value="1"/>
</dbReference>
<accession>A0A1A3NKI1</accession>
<dbReference type="AlphaFoldDB" id="A0A1A3NKI1"/>
<dbReference type="RefSeq" id="WP_065146799.1">
    <property type="nucleotide sequence ID" value="NZ_LZLS01000214.1"/>
</dbReference>
<dbReference type="InterPro" id="IPR000835">
    <property type="entry name" value="HTH_MarR-typ"/>
</dbReference>
<evidence type="ECO:0000256" key="2">
    <source>
        <dbReference type="ARBA" id="ARBA00023125"/>
    </source>
</evidence>
<dbReference type="SMART" id="SM00347">
    <property type="entry name" value="HTH_MARR"/>
    <property type="match status" value="1"/>
</dbReference>
<dbReference type="PROSITE" id="PS01117">
    <property type="entry name" value="HTH_MARR_1"/>
    <property type="match status" value="1"/>
</dbReference>
<dbReference type="GO" id="GO:0003700">
    <property type="term" value="F:DNA-binding transcription factor activity"/>
    <property type="evidence" value="ECO:0007669"/>
    <property type="project" value="InterPro"/>
</dbReference>
<reference evidence="5 6" key="1">
    <citation type="submission" date="2016-06" db="EMBL/GenBank/DDBJ databases">
        <authorList>
            <person name="Kjaerup R.B."/>
            <person name="Dalgaard T.S."/>
            <person name="Juul-Madsen H.R."/>
        </authorList>
    </citation>
    <scope>NUCLEOTIDE SEQUENCE [LARGE SCALE GENOMIC DNA]</scope>
    <source>
        <strain evidence="5 6">1165133.8</strain>
    </source>
</reference>
<evidence type="ECO:0000256" key="1">
    <source>
        <dbReference type="ARBA" id="ARBA00023015"/>
    </source>
</evidence>